<name>A0A0H4XA57_9BACT</name>
<feature type="binding site" evidence="7">
    <location>
        <position position="294"/>
    </location>
    <ligand>
        <name>Zn(2+)</name>
        <dbReference type="ChEBI" id="CHEBI:29105"/>
        <label>1</label>
    </ligand>
</feature>
<feature type="signal peptide" evidence="9">
    <location>
        <begin position="1"/>
        <end position="21"/>
    </location>
</feature>
<dbReference type="EMBL" id="CP012109">
    <property type="protein sequence ID" value="AKQ64792.1"/>
    <property type="molecule type" value="Genomic_DNA"/>
</dbReference>
<reference evidence="11 12" key="1">
    <citation type="journal article" date="2016" name="PLoS ONE">
        <title>Complete Genome Sequence and Comparative Genomics of a Novel Myxobacterium Myxococcus hansupus.</title>
        <authorList>
            <person name="Sharma G."/>
            <person name="Narwani T."/>
            <person name="Subramanian S."/>
        </authorList>
    </citation>
    <scope>NUCLEOTIDE SEQUENCE [LARGE SCALE GENOMIC DNA]</scope>
    <source>
        <strain evidence="12">mixupus</strain>
    </source>
</reference>
<dbReference type="Proteomes" id="UP000009026">
    <property type="component" value="Chromosome"/>
</dbReference>
<dbReference type="InterPro" id="IPR007484">
    <property type="entry name" value="Peptidase_M28"/>
</dbReference>
<keyword evidence="8" id="KW-1015">Disulfide bond</keyword>
<dbReference type="GO" id="GO:0008235">
    <property type="term" value="F:metalloexopeptidase activity"/>
    <property type="evidence" value="ECO:0007669"/>
    <property type="project" value="InterPro"/>
</dbReference>
<evidence type="ECO:0000256" key="4">
    <source>
        <dbReference type="ARBA" id="ARBA00022729"/>
    </source>
</evidence>
<evidence type="ECO:0000313" key="11">
    <source>
        <dbReference type="EMBL" id="AKQ64792.1"/>
    </source>
</evidence>
<evidence type="ECO:0000256" key="1">
    <source>
        <dbReference type="ARBA" id="ARBA00022438"/>
    </source>
</evidence>
<dbReference type="Pfam" id="PF04389">
    <property type="entry name" value="Peptidase_M28"/>
    <property type="match status" value="1"/>
</dbReference>
<keyword evidence="5" id="KW-0378">Hydrolase</keyword>
<feature type="disulfide bond" evidence="8">
    <location>
        <begin position="339"/>
        <end position="343"/>
    </location>
</feature>
<dbReference type="GO" id="GO:0006508">
    <property type="term" value="P:proteolysis"/>
    <property type="evidence" value="ECO:0007669"/>
    <property type="project" value="UniProtKB-KW"/>
</dbReference>
<evidence type="ECO:0000256" key="2">
    <source>
        <dbReference type="ARBA" id="ARBA00022670"/>
    </source>
</evidence>
<evidence type="ECO:0000259" key="10">
    <source>
        <dbReference type="Pfam" id="PF04389"/>
    </source>
</evidence>
<dbReference type="eggNOG" id="COG2234">
    <property type="taxonomic scope" value="Bacteria"/>
</dbReference>
<dbReference type="STRING" id="1297742.A176_001704"/>
<dbReference type="AlphaFoldDB" id="A0A0H4XA57"/>
<feature type="binding site" evidence="7">
    <location>
        <position position="267"/>
    </location>
    <ligand>
        <name>Zn(2+)</name>
        <dbReference type="ChEBI" id="CHEBI:29105"/>
        <label>2</label>
        <note>catalytic</note>
    </ligand>
</feature>
<gene>
    <name evidence="11" type="ORF">A176_001704</name>
</gene>
<evidence type="ECO:0000256" key="7">
    <source>
        <dbReference type="PIRSR" id="PIRSR036685-1"/>
    </source>
</evidence>
<evidence type="ECO:0000256" key="3">
    <source>
        <dbReference type="ARBA" id="ARBA00022723"/>
    </source>
</evidence>
<dbReference type="PANTHER" id="PTHR12147">
    <property type="entry name" value="METALLOPEPTIDASE M28 FAMILY MEMBER"/>
    <property type="match status" value="1"/>
</dbReference>
<keyword evidence="4 9" id="KW-0732">Signal</keyword>
<dbReference type="InterPro" id="IPR012189">
    <property type="entry name" value="Pept_M28E_Ap1"/>
</dbReference>
<evidence type="ECO:0000256" key="5">
    <source>
        <dbReference type="ARBA" id="ARBA00022801"/>
    </source>
</evidence>
<dbReference type="InterPro" id="IPR045175">
    <property type="entry name" value="M28_fam"/>
</dbReference>
<dbReference type="PATRIC" id="fig|1297742.4.peg.1724"/>
<evidence type="ECO:0000256" key="9">
    <source>
        <dbReference type="SAM" id="SignalP"/>
    </source>
</evidence>
<accession>A0A0H4XA57</accession>
<keyword evidence="1 11" id="KW-0031">Aminopeptidase</keyword>
<evidence type="ECO:0000256" key="6">
    <source>
        <dbReference type="ARBA" id="ARBA00022833"/>
    </source>
</evidence>
<dbReference type="KEGG" id="mym:A176_001704"/>
<dbReference type="PIRSF" id="PIRSF036685">
    <property type="entry name" value="BacLeuNPeptidase"/>
    <property type="match status" value="1"/>
</dbReference>
<feature type="binding site" evidence="7">
    <location>
        <position position="217"/>
    </location>
    <ligand>
        <name>Zn(2+)</name>
        <dbReference type="ChEBI" id="CHEBI:29105"/>
        <label>1</label>
    </ligand>
</feature>
<feature type="binding site" evidence="7">
    <location>
        <position position="372"/>
    </location>
    <ligand>
        <name>Zn(2+)</name>
        <dbReference type="ChEBI" id="CHEBI:29105"/>
        <label>2</label>
        <note>catalytic</note>
    </ligand>
</feature>
<dbReference type="PANTHER" id="PTHR12147:SF56">
    <property type="entry name" value="AMINOPEPTIDASE YDR415C-RELATED"/>
    <property type="match status" value="1"/>
</dbReference>
<organism evidence="11 12">
    <name type="scientific">Pseudomyxococcus hansupus</name>
    <dbReference type="NCBI Taxonomy" id="1297742"/>
    <lineage>
        <taxon>Bacteria</taxon>
        <taxon>Pseudomonadati</taxon>
        <taxon>Myxococcota</taxon>
        <taxon>Myxococcia</taxon>
        <taxon>Myxococcales</taxon>
        <taxon>Cystobacterineae</taxon>
        <taxon>Myxococcaceae</taxon>
        <taxon>Pseudomyxococcus</taxon>
    </lineage>
</organism>
<dbReference type="SUPFAM" id="SSF53187">
    <property type="entry name" value="Zn-dependent exopeptidases"/>
    <property type="match status" value="1"/>
</dbReference>
<dbReference type="Gene3D" id="3.40.630.10">
    <property type="entry name" value="Zn peptidases"/>
    <property type="match status" value="1"/>
</dbReference>
<evidence type="ECO:0000313" key="12">
    <source>
        <dbReference type="Proteomes" id="UP000009026"/>
    </source>
</evidence>
<evidence type="ECO:0000256" key="8">
    <source>
        <dbReference type="PIRSR" id="PIRSR036685-2"/>
    </source>
</evidence>
<proteinExistence type="predicted"/>
<keyword evidence="3 7" id="KW-0479">Metal-binding</keyword>
<protein>
    <submittedName>
        <fullName evidence="11">Bacterial leucyl aminopeptidase</fullName>
    </submittedName>
</protein>
<comment type="cofactor">
    <cofactor evidence="7">
        <name>Zn(2+)</name>
        <dbReference type="ChEBI" id="CHEBI:29105"/>
    </cofactor>
    <text evidence="7">Binds 2 Zn(2+) ions per subunit.</text>
</comment>
<keyword evidence="2" id="KW-0645">Protease</keyword>
<feature type="chain" id="PRO_5005212515" evidence="9">
    <location>
        <begin position="22"/>
        <end position="408"/>
    </location>
</feature>
<keyword evidence="6 7" id="KW-0862">Zinc</keyword>
<feature type="binding site" evidence="7">
    <location>
        <position position="232"/>
    </location>
    <ligand>
        <name>Zn(2+)</name>
        <dbReference type="ChEBI" id="CHEBI:29105"/>
        <label>1</label>
    </ligand>
</feature>
<feature type="domain" description="Peptidase M28" evidence="10">
    <location>
        <begin position="198"/>
        <end position="390"/>
    </location>
</feature>
<dbReference type="GO" id="GO:0046872">
    <property type="term" value="F:metal ion binding"/>
    <property type="evidence" value="ECO:0007669"/>
    <property type="project" value="UniProtKB-KW"/>
</dbReference>
<sequence>MRMKTWMPVAVLLLNAPLAFAEPIKAKPNDKTVWIALGTDAIAPMQEAFAAEGWSVPTALKQQEHAGVFQMKESQLSRLALLMHEKFNRCAGFITYETQDEAIASLEPAPPVKNQKAVSYTLTNAATANTLIGALSADNIRTTIAELSAFPTRSQTSQGGVDAAALVLNKWQGYATSAGRTDVTVAYYPHSGWRQPSVILTIRGTTLPNEVVVVGGHLDSISSTSAAPGADDDASGIATFTEVIRVAMARNFRPQRTVKFMAYAAEETGLRGSREIAVAHKNQGINVVGVMQLDMTNYKHPNATADVGIVTDNTNAPQNQFIRDLITTYVGVPFTNTTCGYGCSDHASWHGQGFAASIPFEGTVVQKNPHIHTSRDTLTQSNNTATHALKFSKIAAAYVAELAKGTAQ</sequence>
<dbReference type="GO" id="GO:0004177">
    <property type="term" value="F:aminopeptidase activity"/>
    <property type="evidence" value="ECO:0007669"/>
    <property type="project" value="UniProtKB-KW"/>
</dbReference>
<keyword evidence="12" id="KW-1185">Reference proteome</keyword>